<dbReference type="RefSeq" id="WP_284192132.1">
    <property type="nucleotide sequence ID" value="NZ_BSPW01000037.1"/>
</dbReference>
<dbReference type="Proteomes" id="UP001157138">
    <property type="component" value="Unassembled WGS sequence"/>
</dbReference>
<feature type="transmembrane region" description="Helical" evidence="8">
    <location>
        <begin position="367"/>
        <end position="384"/>
    </location>
</feature>
<keyword evidence="7 8" id="KW-0472">Membrane</keyword>
<evidence type="ECO:0000256" key="2">
    <source>
        <dbReference type="ARBA" id="ARBA00005236"/>
    </source>
</evidence>
<accession>A0ABQ6F042</accession>
<dbReference type="NCBIfam" id="NF008076">
    <property type="entry name" value="PRK10814.1"/>
    <property type="match status" value="1"/>
</dbReference>
<dbReference type="NCBIfam" id="TIGR02212">
    <property type="entry name" value="lolCE"/>
    <property type="match status" value="1"/>
</dbReference>
<comment type="similarity">
    <text evidence="2">Belongs to the ABC-4 integral membrane protein family. LolC/E subfamily.</text>
</comment>
<keyword evidence="5 8" id="KW-0812">Transmembrane</keyword>
<keyword evidence="6 8" id="KW-1133">Transmembrane helix</keyword>
<dbReference type="InterPro" id="IPR011925">
    <property type="entry name" value="LolCE_TM"/>
</dbReference>
<comment type="caution">
    <text evidence="11">The sequence shown here is derived from an EMBL/GenBank/DDBJ whole genome shotgun (WGS) entry which is preliminary data.</text>
</comment>
<dbReference type="EMBL" id="BSPW01000037">
    <property type="protein sequence ID" value="GLT18241.1"/>
    <property type="molecule type" value="Genomic_DNA"/>
</dbReference>
<keyword evidence="12" id="KW-1185">Reference proteome</keyword>
<reference evidence="12" key="1">
    <citation type="journal article" date="2019" name="Int. J. Syst. Evol. Microbiol.">
        <title>The Global Catalogue of Microorganisms (GCM) 10K type strain sequencing project: providing services to taxonomists for standard genome sequencing and annotation.</title>
        <authorList>
            <consortium name="The Broad Institute Genomics Platform"/>
            <consortium name="The Broad Institute Genome Sequencing Center for Infectious Disease"/>
            <person name="Wu L."/>
            <person name="Ma J."/>
        </authorList>
    </citation>
    <scope>NUCLEOTIDE SEQUENCE [LARGE SCALE GENOMIC DNA]</scope>
    <source>
        <strain evidence="12">NBRC 108723</strain>
    </source>
</reference>
<dbReference type="InterPro" id="IPR025857">
    <property type="entry name" value="MacB_PCD"/>
</dbReference>
<feature type="transmembrane region" description="Helical" evidence="8">
    <location>
        <begin position="343"/>
        <end position="361"/>
    </location>
</feature>
<evidence type="ECO:0000256" key="4">
    <source>
        <dbReference type="ARBA" id="ARBA00022475"/>
    </source>
</evidence>
<feature type="transmembrane region" description="Helical" evidence="8">
    <location>
        <begin position="25"/>
        <end position="48"/>
    </location>
</feature>
<dbReference type="PANTHER" id="PTHR30489">
    <property type="entry name" value="LIPOPROTEIN-RELEASING SYSTEM TRANSMEMBRANE PROTEIN LOLE"/>
    <property type="match status" value="1"/>
</dbReference>
<evidence type="ECO:0000259" key="9">
    <source>
        <dbReference type="Pfam" id="PF02687"/>
    </source>
</evidence>
<dbReference type="Pfam" id="PF02687">
    <property type="entry name" value="FtsX"/>
    <property type="match status" value="1"/>
</dbReference>
<evidence type="ECO:0000256" key="3">
    <source>
        <dbReference type="ARBA" id="ARBA00022448"/>
    </source>
</evidence>
<evidence type="ECO:0000256" key="6">
    <source>
        <dbReference type="ARBA" id="ARBA00022989"/>
    </source>
</evidence>
<dbReference type="InterPro" id="IPR003838">
    <property type="entry name" value="ABC3_permease_C"/>
</dbReference>
<feature type="transmembrane region" description="Helical" evidence="8">
    <location>
        <begin position="269"/>
        <end position="291"/>
    </location>
</feature>
<organism evidence="11 12">
    <name type="scientific">Vibrio zhanjiangensis</name>
    <dbReference type="NCBI Taxonomy" id="1046128"/>
    <lineage>
        <taxon>Bacteria</taxon>
        <taxon>Pseudomonadati</taxon>
        <taxon>Pseudomonadota</taxon>
        <taxon>Gammaproteobacteria</taxon>
        <taxon>Vibrionales</taxon>
        <taxon>Vibrionaceae</taxon>
        <taxon>Vibrio</taxon>
    </lineage>
</organism>
<dbReference type="PANTHER" id="PTHR30489:SF8">
    <property type="entry name" value="LIPOPROTEIN-RELEASING SYSTEM TRANSMEMBRANE PROTEIN LOLC"/>
    <property type="match status" value="1"/>
</dbReference>
<dbReference type="InterPro" id="IPR051447">
    <property type="entry name" value="Lipoprotein-release_system"/>
</dbReference>
<sequence length="401" mass="43084">MFHPVSAFIGLRYLRGRSGDRFSRFVSYMSTAGITIGVMSLVTVLSVMNGFEAQLKGRILGVLPQAIVSASDGKTPYTTPPEFVGQWSSAASPEPIVQSEAVIQSASTLSAGLLVGIKPGDRDPIELFLIAGRLSSLQPNQYQVFIGQGLARTLKVSVGDKVRLMVTSASQFTPLGRIPSQRIFTVAGIYNTGSDVDSQLMLTHIDDAARLLRLPKDTITGWRLFFDDPFIVSELSQRPLADGWKWQDWRDQRGELFQAVRMEKNMMGLMLGLIVGVAAFNIISALIMVVMEKQSEVAILKTQGMTSGQLIAVFMVQGASSGIVGALIGGGLGVLLASNLNTLLDGAGVALFSVGGQLPVLINPLQIGAVIFMAIVLSLLATLFPSYRASFVKPAEALRYE</sequence>
<keyword evidence="3" id="KW-0813">Transport</keyword>
<gene>
    <name evidence="11" type="ORF">GCM10007938_20190</name>
</gene>
<proteinExistence type="inferred from homology"/>
<evidence type="ECO:0000256" key="8">
    <source>
        <dbReference type="SAM" id="Phobius"/>
    </source>
</evidence>
<feature type="transmembrane region" description="Helical" evidence="8">
    <location>
        <begin position="311"/>
        <end position="336"/>
    </location>
</feature>
<evidence type="ECO:0000256" key="1">
    <source>
        <dbReference type="ARBA" id="ARBA00004651"/>
    </source>
</evidence>
<evidence type="ECO:0000313" key="11">
    <source>
        <dbReference type="EMBL" id="GLT18241.1"/>
    </source>
</evidence>
<feature type="domain" description="MacB-like periplasmic core" evidence="10">
    <location>
        <begin position="29"/>
        <end position="208"/>
    </location>
</feature>
<evidence type="ECO:0000313" key="12">
    <source>
        <dbReference type="Proteomes" id="UP001157138"/>
    </source>
</evidence>
<evidence type="ECO:0000256" key="5">
    <source>
        <dbReference type="ARBA" id="ARBA00022692"/>
    </source>
</evidence>
<dbReference type="Pfam" id="PF12704">
    <property type="entry name" value="MacB_PCD"/>
    <property type="match status" value="1"/>
</dbReference>
<evidence type="ECO:0000256" key="7">
    <source>
        <dbReference type="ARBA" id="ARBA00023136"/>
    </source>
</evidence>
<keyword evidence="4" id="KW-1003">Cell membrane</keyword>
<comment type="subcellular location">
    <subcellularLocation>
        <location evidence="1">Cell membrane</location>
        <topology evidence="1">Multi-pass membrane protein</topology>
    </subcellularLocation>
</comment>
<name>A0ABQ6F042_9VIBR</name>
<protein>
    <submittedName>
        <fullName evidence="11">Transporter</fullName>
    </submittedName>
</protein>
<evidence type="ECO:0000259" key="10">
    <source>
        <dbReference type="Pfam" id="PF12704"/>
    </source>
</evidence>
<feature type="domain" description="ABC3 transporter permease C-terminal" evidence="9">
    <location>
        <begin position="269"/>
        <end position="392"/>
    </location>
</feature>